<dbReference type="InterPro" id="IPR036904">
    <property type="entry name" value="NblA_sf"/>
</dbReference>
<dbReference type="Pfam" id="PF04485">
    <property type="entry name" value="NblA"/>
    <property type="match status" value="1"/>
</dbReference>
<dbReference type="RefSeq" id="WP_373872973.1">
    <property type="nucleotide sequence ID" value="NZ_BLAY01000182.1"/>
</dbReference>
<dbReference type="EMBL" id="BLAY01000182">
    <property type="protein sequence ID" value="GET42793.1"/>
    <property type="molecule type" value="Genomic_DNA"/>
</dbReference>
<comment type="caution">
    <text evidence="1">The sequence shown here is derived from an EMBL/GenBank/DDBJ whole genome shotgun (WGS) entry which is preliminary data.</text>
</comment>
<organism evidence="1 2">
    <name type="scientific">Microseira wollei NIES-4236</name>
    <dbReference type="NCBI Taxonomy" id="2530354"/>
    <lineage>
        <taxon>Bacteria</taxon>
        <taxon>Bacillati</taxon>
        <taxon>Cyanobacteriota</taxon>
        <taxon>Cyanophyceae</taxon>
        <taxon>Oscillatoriophycideae</taxon>
        <taxon>Aerosakkonematales</taxon>
        <taxon>Aerosakkonemataceae</taxon>
        <taxon>Microseira</taxon>
    </lineage>
</organism>
<gene>
    <name evidence="1" type="ORF">MiSe_76110</name>
</gene>
<dbReference type="Gene3D" id="1.10.287.670">
    <property type="entry name" value="Phycobilisome degradation protein NblA"/>
    <property type="match status" value="1"/>
</dbReference>
<reference evidence="1" key="1">
    <citation type="submission" date="2019-10" db="EMBL/GenBank/DDBJ databases">
        <title>Draft genome sequece of Microseira wollei NIES-4236.</title>
        <authorList>
            <person name="Yamaguchi H."/>
            <person name="Suzuki S."/>
            <person name="Kawachi M."/>
        </authorList>
    </citation>
    <scope>NUCLEOTIDE SEQUENCE</scope>
    <source>
        <strain evidence="1">NIES-4236</strain>
    </source>
</reference>
<name>A0AAV3XMC7_9CYAN</name>
<dbReference type="Proteomes" id="UP001050975">
    <property type="component" value="Unassembled WGS sequence"/>
</dbReference>
<evidence type="ECO:0000313" key="2">
    <source>
        <dbReference type="Proteomes" id="UP001050975"/>
    </source>
</evidence>
<accession>A0AAV3XMC7</accession>
<evidence type="ECO:0000313" key="1">
    <source>
        <dbReference type="EMBL" id="GET42793.1"/>
    </source>
</evidence>
<sequence length="58" mass="6825">MMEFPVGLSLEQQFNLKAYEQQVKGLSQEEAQGFLLEVMRQLMVKDNVIKHLMKTKRL</sequence>
<proteinExistence type="predicted"/>
<dbReference type="AlphaFoldDB" id="A0AAV3XMC7"/>
<dbReference type="InterPro" id="IPR007574">
    <property type="entry name" value="NblA"/>
</dbReference>
<protein>
    <submittedName>
        <fullName evidence="1">Phycobilisome degradation protein NblA</fullName>
    </submittedName>
</protein>
<dbReference type="SUPFAM" id="SSF109859">
    <property type="entry name" value="NblA-like"/>
    <property type="match status" value="1"/>
</dbReference>
<keyword evidence="2" id="KW-1185">Reference proteome</keyword>